<feature type="region of interest" description="Disordered" evidence="1">
    <location>
        <begin position="208"/>
        <end position="247"/>
    </location>
</feature>
<evidence type="ECO:0000313" key="3">
    <source>
        <dbReference type="Proteomes" id="UP001190700"/>
    </source>
</evidence>
<gene>
    <name evidence="2" type="ORF">CYMTET_39805</name>
</gene>
<dbReference type="InterPro" id="IPR038538">
    <property type="entry name" value="MTERF_sf"/>
</dbReference>
<evidence type="ECO:0000313" key="2">
    <source>
        <dbReference type="EMBL" id="KAK3250838.1"/>
    </source>
</evidence>
<sequence>MHTPTCDHFITLKYHGRRVQQTREDIAVVAAESARHPDSTAASVNHNHRFVGVAFEPYMHGPHAKSEADTHVHVQIQTAAPVSREQVCSHLKAKLPGLASIDPENVYNPRGVYNYITGSGPSAHLRTKIPDPDVLVLGNPSQLTHRRTKASPPPHGMPAVADVTDQITPGHHADTAANGLGAGVGHSRSTWINHPIMPISASVHFGIDKPNSGRSSEQSSPLHMPAHCDHDDAHDIRNTQSNGAAQPQQLGHVDDAISALPPRIGGTEVSLPPDEDDLDATPILLQLCSEAQLVERIDFLRGMVPRDARGHLHMKPTQLAQLLHSPKHKMQHVANYLEDNKVMQYVAHTVAISVIKVPISTVRKTLEYIHNGVDKGVQDEAVCKCKNIIKGYPQVLELSTGDNLEPTISYLCKSSGMTEPEVWQRIVEKFPQTSLLDSDIRANVH</sequence>
<proteinExistence type="predicted"/>
<reference evidence="2 3" key="1">
    <citation type="journal article" date="2015" name="Genome Biol. Evol.">
        <title>Comparative Genomics of a Bacterivorous Green Alga Reveals Evolutionary Causalities and Consequences of Phago-Mixotrophic Mode of Nutrition.</title>
        <authorList>
            <person name="Burns J.A."/>
            <person name="Paasch A."/>
            <person name="Narechania A."/>
            <person name="Kim E."/>
        </authorList>
    </citation>
    <scope>NUCLEOTIDE SEQUENCE [LARGE SCALE GENOMIC DNA]</scope>
    <source>
        <strain evidence="2 3">PLY_AMNH</strain>
    </source>
</reference>
<feature type="compositionally biased region" description="Basic and acidic residues" evidence="1">
    <location>
        <begin position="226"/>
        <end position="237"/>
    </location>
</feature>
<evidence type="ECO:0000256" key="1">
    <source>
        <dbReference type="SAM" id="MobiDB-lite"/>
    </source>
</evidence>
<dbReference type="Proteomes" id="UP001190700">
    <property type="component" value="Unassembled WGS sequence"/>
</dbReference>
<protein>
    <submittedName>
        <fullName evidence="2">Uncharacterized protein</fullName>
    </submittedName>
</protein>
<keyword evidence="3" id="KW-1185">Reference proteome</keyword>
<dbReference type="EMBL" id="LGRX02026456">
    <property type="protein sequence ID" value="KAK3250838.1"/>
    <property type="molecule type" value="Genomic_DNA"/>
</dbReference>
<name>A0AAE0F3W1_9CHLO</name>
<feature type="compositionally biased region" description="Polar residues" evidence="1">
    <location>
        <begin position="212"/>
        <end position="221"/>
    </location>
</feature>
<organism evidence="2 3">
    <name type="scientific">Cymbomonas tetramitiformis</name>
    <dbReference type="NCBI Taxonomy" id="36881"/>
    <lineage>
        <taxon>Eukaryota</taxon>
        <taxon>Viridiplantae</taxon>
        <taxon>Chlorophyta</taxon>
        <taxon>Pyramimonadophyceae</taxon>
        <taxon>Pyramimonadales</taxon>
        <taxon>Pyramimonadaceae</taxon>
        <taxon>Cymbomonas</taxon>
    </lineage>
</organism>
<accession>A0AAE0F3W1</accession>
<dbReference type="Gene3D" id="1.25.70.10">
    <property type="entry name" value="Transcription termination factor 3, mitochondrial"/>
    <property type="match status" value="1"/>
</dbReference>
<dbReference type="AlphaFoldDB" id="A0AAE0F3W1"/>
<feature type="compositionally biased region" description="Polar residues" evidence="1">
    <location>
        <begin position="238"/>
        <end position="247"/>
    </location>
</feature>
<comment type="caution">
    <text evidence="2">The sequence shown here is derived from an EMBL/GenBank/DDBJ whole genome shotgun (WGS) entry which is preliminary data.</text>
</comment>